<evidence type="ECO:0000256" key="1">
    <source>
        <dbReference type="ARBA" id="ARBA00010876"/>
    </source>
</evidence>
<evidence type="ECO:0000256" key="5">
    <source>
        <dbReference type="RuleBase" id="RU362028"/>
    </source>
</evidence>
<dbReference type="PANTHER" id="PTHR21600:SF87">
    <property type="entry name" value="RNA PSEUDOURIDYLATE SYNTHASE DOMAIN-CONTAINING PROTEIN 1"/>
    <property type="match status" value="1"/>
</dbReference>
<dbReference type="RefSeq" id="WP_008523406.1">
    <property type="nucleotide sequence ID" value="NZ_CM001376.1"/>
</dbReference>
<keyword evidence="8" id="KW-1185">Reference proteome</keyword>
<dbReference type="InterPro" id="IPR006225">
    <property type="entry name" value="PsdUridine_synth_RluC/D"/>
</dbReference>
<dbReference type="InterPro" id="IPR006224">
    <property type="entry name" value="PsdUridine_synth_RluA-like_CS"/>
</dbReference>
<dbReference type="Gene3D" id="3.30.2350.10">
    <property type="entry name" value="Pseudouridine synthase"/>
    <property type="match status" value="1"/>
</dbReference>
<evidence type="ECO:0000256" key="4">
    <source>
        <dbReference type="PROSITE-ProRule" id="PRU00182"/>
    </source>
</evidence>
<dbReference type="NCBIfam" id="TIGR00005">
    <property type="entry name" value="rluA_subfam"/>
    <property type="match status" value="1"/>
</dbReference>
<evidence type="ECO:0000313" key="8">
    <source>
        <dbReference type="Proteomes" id="UP000003806"/>
    </source>
</evidence>
<comment type="function">
    <text evidence="5">Responsible for synthesis of pseudouridine from uracil.</text>
</comment>
<proteinExistence type="inferred from homology"/>
<dbReference type="SUPFAM" id="SSF55120">
    <property type="entry name" value="Pseudouridine synthase"/>
    <property type="match status" value="1"/>
</dbReference>
<reference evidence="7 8" key="1">
    <citation type="submission" date="2011-11" db="EMBL/GenBank/DDBJ databases">
        <title>The Noncontiguous Finished genome of Jonquetella anthropi DSM 22815.</title>
        <authorList>
            <consortium name="US DOE Joint Genome Institute (JGI-PGF)"/>
            <person name="Lucas S."/>
            <person name="Copeland A."/>
            <person name="Lapidus A."/>
            <person name="Glavina del Rio T."/>
            <person name="Dalin E."/>
            <person name="Tice H."/>
            <person name="Bruce D."/>
            <person name="Goodwin L."/>
            <person name="Pitluck S."/>
            <person name="Peters L."/>
            <person name="Mikhailova N."/>
            <person name="Held B."/>
            <person name="Kyrpides N."/>
            <person name="Mavromatis K."/>
            <person name="Ivanova N."/>
            <person name="Markowitz V."/>
            <person name="Cheng J.-F."/>
            <person name="Hugenholtz P."/>
            <person name="Woyke T."/>
            <person name="Wu D."/>
            <person name="Gronow S."/>
            <person name="Wellnitz S."/>
            <person name="Brambilla E."/>
            <person name="Klenk H.-P."/>
            <person name="Eisen J.A."/>
        </authorList>
    </citation>
    <scope>NUCLEOTIDE SEQUENCE [LARGE SCALE GENOMIC DNA]</scope>
    <source>
        <strain evidence="7 8">DSM 22815</strain>
    </source>
</reference>
<dbReference type="STRING" id="885272.JonanDRAFT_1485"/>
<dbReference type="AlphaFoldDB" id="H0UJ20"/>
<name>H0UJ20_9BACT</name>
<gene>
    <name evidence="7" type="ORF">JonanDRAFT_1485</name>
</gene>
<keyword evidence="4" id="KW-0694">RNA-binding</keyword>
<dbReference type="PROSITE" id="PS01129">
    <property type="entry name" value="PSI_RLU"/>
    <property type="match status" value="1"/>
</dbReference>
<dbReference type="Pfam" id="PF00849">
    <property type="entry name" value="PseudoU_synth_2"/>
    <property type="match status" value="1"/>
</dbReference>
<dbReference type="Gene3D" id="3.10.290.10">
    <property type="entry name" value="RNA-binding S4 domain"/>
    <property type="match status" value="1"/>
</dbReference>
<sequence>MSYQFEVTRHDDGRRLDALLRSIYPALPLGAMMKFFRKGSVRLDGARADFRTKVAAGQMVFVPWEAPDAQPEVQVRHRPLDVLYRSDSVLVINKPAGLLSQPDTKGEDSVATRALGYASDPAFGAQLVHRLDRNTSGVMILALDGQALRSLMVCFKERTANKTYLALVSGQLPPSGQIDAPLLKDPDKKLVRVASNGERAVTRFRRLATDGQFSLAEVEILTGRTHQIRVHMNHIGHPILGDAKYGDFSAKPQVRRLGIRRPMLHATCLVVNSPDDCLKEISGRRFDAPLAADMASVCQKLGFEIYS</sequence>
<accession>H0UJ20</accession>
<evidence type="ECO:0000259" key="6">
    <source>
        <dbReference type="Pfam" id="PF00849"/>
    </source>
</evidence>
<dbReference type="InterPro" id="IPR050188">
    <property type="entry name" value="RluA_PseudoU_synthase"/>
</dbReference>
<protein>
    <recommendedName>
        <fullName evidence="5">Pseudouridine synthase</fullName>
        <ecNumber evidence="5">5.4.99.-</ecNumber>
    </recommendedName>
</protein>
<dbReference type="PROSITE" id="PS50889">
    <property type="entry name" value="S4"/>
    <property type="match status" value="1"/>
</dbReference>
<dbReference type="EC" id="5.4.99.-" evidence="5"/>
<organism evidence="7 8">
    <name type="scientific">Jonquetella anthropi DSM 22815</name>
    <dbReference type="NCBI Taxonomy" id="885272"/>
    <lineage>
        <taxon>Bacteria</taxon>
        <taxon>Thermotogati</taxon>
        <taxon>Synergistota</taxon>
        <taxon>Synergistia</taxon>
        <taxon>Synergistales</taxon>
        <taxon>Dethiosulfovibrionaceae</taxon>
        <taxon>Jonquetella</taxon>
    </lineage>
</organism>
<dbReference type="InterPro" id="IPR020103">
    <property type="entry name" value="PsdUridine_synth_cat_dom_sf"/>
</dbReference>
<dbReference type="HOGENOM" id="CLU_016902_1_0_0"/>
<dbReference type="EMBL" id="CM001376">
    <property type="protein sequence ID" value="EHM13847.1"/>
    <property type="molecule type" value="Genomic_DNA"/>
</dbReference>
<dbReference type="InterPro" id="IPR036986">
    <property type="entry name" value="S4_RNA-bd_sf"/>
</dbReference>
<evidence type="ECO:0000256" key="2">
    <source>
        <dbReference type="ARBA" id="ARBA00023235"/>
    </source>
</evidence>
<evidence type="ECO:0000313" key="7">
    <source>
        <dbReference type="EMBL" id="EHM13847.1"/>
    </source>
</evidence>
<feature type="active site" evidence="3">
    <location>
        <position position="132"/>
    </location>
</feature>
<dbReference type="GO" id="GO:0003723">
    <property type="term" value="F:RNA binding"/>
    <property type="evidence" value="ECO:0007669"/>
    <property type="project" value="UniProtKB-KW"/>
</dbReference>
<evidence type="ECO:0000256" key="3">
    <source>
        <dbReference type="PIRSR" id="PIRSR606225-1"/>
    </source>
</evidence>
<comment type="catalytic activity">
    <reaction evidence="5">
        <text>a uridine in RNA = a pseudouridine in RNA</text>
        <dbReference type="Rhea" id="RHEA:48348"/>
        <dbReference type="Rhea" id="RHEA-COMP:12068"/>
        <dbReference type="Rhea" id="RHEA-COMP:12069"/>
        <dbReference type="ChEBI" id="CHEBI:65314"/>
        <dbReference type="ChEBI" id="CHEBI:65315"/>
    </reaction>
</comment>
<dbReference type="CDD" id="cd02869">
    <property type="entry name" value="PseudoU_synth_RluA_like"/>
    <property type="match status" value="1"/>
</dbReference>
<dbReference type="PANTHER" id="PTHR21600">
    <property type="entry name" value="MITOCHONDRIAL RNA PSEUDOURIDINE SYNTHASE"/>
    <property type="match status" value="1"/>
</dbReference>
<feature type="domain" description="Pseudouridine synthase RsuA/RluA-like" evidence="6">
    <location>
        <begin position="89"/>
        <end position="234"/>
    </location>
</feature>
<dbReference type="GO" id="GO:0000455">
    <property type="term" value="P:enzyme-directed rRNA pseudouridine synthesis"/>
    <property type="evidence" value="ECO:0007669"/>
    <property type="project" value="TreeGrafter"/>
</dbReference>
<keyword evidence="2 5" id="KW-0413">Isomerase</keyword>
<dbReference type="InterPro" id="IPR006145">
    <property type="entry name" value="PsdUridine_synth_RsuA/RluA"/>
</dbReference>
<dbReference type="GO" id="GO:0009982">
    <property type="term" value="F:pseudouridine synthase activity"/>
    <property type="evidence" value="ECO:0007669"/>
    <property type="project" value="InterPro"/>
</dbReference>
<dbReference type="Proteomes" id="UP000003806">
    <property type="component" value="Chromosome"/>
</dbReference>
<dbReference type="OrthoDB" id="9807829at2"/>
<comment type="similarity">
    <text evidence="1 5">Belongs to the pseudouridine synthase RluA family.</text>
</comment>
<dbReference type="GO" id="GO:0140098">
    <property type="term" value="F:catalytic activity, acting on RNA"/>
    <property type="evidence" value="ECO:0007669"/>
    <property type="project" value="UniProtKB-ARBA"/>
</dbReference>
<dbReference type="eggNOG" id="COG0564">
    <property type="taxonomic scope" value="Bacteria"/>
</dbReference>